<gene>
    <name evidence="1" type="ORF">NCGR_LOCUS54060</name>
</gene>
<accession>A0A811RLK1</accession>
<proteinExistence type="predicted"/>
<dbReference type="Proteomes" id="UP000604825">
    <property type="component" value="Unassembled WGS sequence"/>
</dbReference>
<name>A0A811RLK1_9POAL</name>
<dbReference type="OrthoDB" id="1938026at2759"/>
<comment type="caution">
    <text evidence="1">The sequence shown here is derived from an EMBL/GenBank/DDBJ whole genome shotgun (WGS) entry which is preliminary data.</text>
</comment>
<dbReference type="EMBL" id="CAJGYO010000015">
    <property type="protein sequence ID" value="CAD6270768.1"/>
    <property type="molecule type" value="Genomic_DNA"/>
</dbReference>
<sequence>MAGGSLIDDTNMSFMGQMALALGKLSNLEGFVIQVMVSHEIFTLDHYVSVI</sequence>
<protein>
    <submittedName>
        <fullName evidence="1">Uncharacterized protein</fullName>
    </submittedName>
</protein>
<keyword evidence="2" id="KW-1185">Reference proteome</keyword>
<reference evidence="1" key="1">
    <citation type="submission" date="2020-10" db="EMBL/GenBank/DDBJ databases">
        <authorList>
            <person name="Han B."/>
            <person name="Lu T."/>
            <person name="Zhao Q."/>
            <person name="Huang X."/>
            <person name="Zhao Y."/>
        </authorList>
    </citation>
    <scope>NUCLEOTIDE SEQUENCE</scope>
</reference>
<evidence type="ECO:0000313" key="2">
    <source>
        <dbReference type="Proteomes" id="UP000604825"/>
    </source>
</evidence>
<evidence type="ECO:0000313" key="1">
    <source>
        <dbReference type="EMBL" id="CAD6270768.1"/>
    </source>
</evidence>
<organism evidence="1 2">
    <name type="scientific">Miscanthus lutarioriparius</name>
    <dbReference type="NCBI Taxonomy" id="422564"/>
    <lineage>
        <taxon>Eukaryota</taxon>
        <taxon>Viridiplantae</taxon>
        <taxon>Streptophyta</taxon>
        <taxon>Embryophyta</taxon>
        <taxon>Tracheophyta</taxon>
        <taxon>Spermatophyta</taxon>
        <taxon>Magnoliopsida</taxon>
        <taxon>Liliopsida</taxon>
        <taxon>Poales</taxon>
        <taxon>Poaceae</taxon>
        <taxon>PACMAD clade</taxon>
        <taxon>Panicoideae</taxon>
        <taxon>Andropogonodae</taxon>
        <taxon>Andropogoneae</taxon>
        <taxon>Saccharinae</taxon>
        <taxon>Miscanthus</taxon>
    </lineage>
</organism>
<dbReference type="AlphaFoldDB" id="A0A811RLK1"/>